<feature type="compositionally biased region" description="Low complexity" evidence="2">
    <location>
        <begin position="600"/>
        <end position="619"/>
    </location>
</feature>
<gene>
    <name evidence="3" type="ORF">HXX76_007761</name>
</gene>
<evidence type="ECO:0000256" key="2">
    <source>
        <dbReference type="SAM" id="MobiDB-lite"/>
    </source>
</evidence>
<sequence>MGARPSSKAIQRWHSEHAEEVWGDAAVSYQEVQRHANRMRCKRSAHEGGPQDVDDAETSEPEDEPGSTPERERHTSASAPAPSGRALSRDPSYSLLLHPPRGAGAGGGQRRNGVAFYSGPTGAGGGAAGARGGGAAAYGHDSVDLGYGLGLGQLGALPPGALTSGQAQQLHHLGGGHLLPDGADAALPLHALPFGVGAAGVSASLLGQLAAAAAASGGGERYAYGDGSEAWQDQVDADEAEAASRLMALNPAHRSTGSIGNNRVLHLPAVRAISLDGPGGACAAVGRGDGGIGFVGSSTPPPLPREQQQRLLLQAALNGGGGIGLVGEELAFEDEGSDAYAHAGPYRLQAAAALGGGLDEQQQQQQHESLLALQAHVLQQQGLTGRALSATGLAAAAAAVAQQQRLASFRVKRQRGEADVDMQEVHAVGSLGLQLQLQQQQHSAMSGLGALRLGGLALRPLKEADAAAEADDEAVVVDMMDGPVGGGGGGGGGGAEWGRPPNRKTARLGASGGGNGGSASTGGGVPADLQLQLQLLMLRQRQQQQNESGAVAMQVAGGGGAAGSPRLDLDLQAEERYVQVRADFGRRSAPSYGDQGADAAAAAARRGGLPPAAAPGLVRLRPRPDSGPRTVLPMSGGAGLEAQSLGGGGGGMGGRMAPAVMLLGGRADGGDAFQQRCNDLVLDRDADAWEQGAFSAAAGRPRAGAPLRGVGGGGAAAVPRAASTGAVGSAALMLPGDVKLESGLDAIAAAAAAVAAAEDRSGAADHAAAADARTQHQLQLRALQQQQAQLTAALRELQEQQLAVEMRQQQQQHMRLQPHESAPPYHRPPLHRGQDDEAEADRAAAAAMLTEERALHSAQPDVEAEERVAGLRSTLLLLLQQRRAAEGAGADGGERGAGRVPQGVSLAPLRTGAAAGGTW</sequence>
<evidence type="ECO:0000313" key="3">
    <source>
        <dbReference type="EMBL" id="KAG2434033.1"/>
    </source>
</evidence>
<feature type="region of interest" description="Disordered" evidence="2">
    <location>
        <begin position="485"/>
        <end position="525"/>
    </location>
</feature>
<name>A0A835SVV6_CHLIN</name>
<feature type="compositionally biased region" description="Gly residues" evidence="2">
    <location>
        <begin position="485"/>
        <end position="496"/>
    </location>
</feature>
<protein>
    <submittedName>
        <fullName evidence="3">Uncharacterized protein</fullName>
    </submittedName>
</protein>
<dbReference type="PANTHER" id="PTHR15326:SF2">
    <property type="entry name" value="PROTEIN TAMOZHENNIC"/>
    <property type="match status" value="1"/>
</dbReference>
<feature type="compositionally biased region" description="Gly residues" evidence="2">
    <location>
        <begin position="510"/>
        <end position="525"/>
    </location>
</feature>
<accession>A0A835SVV6</accession>
<feature type="region of interest" description="Disordered" evidence="2">
    <location>
        <begin position="32"/>
        <end position="109"/>
    </location>
</feature>
<dbReference type="OrthoDB" id="10668773at2759"/>
<feature type="region of interest" description="Disordered" evidence="2">
    <location>
        <begin position="1"/>
        <end position="20"/>
    </location>
</feature>
<reference evidence="3" key="1">
    <citation type="journal article" date="2020" name="bioRxiv">
        <title>Comparative genomics of Chlamydomonas.</title>
        <authorList>
            <person name="Craig R.J."/>
            <person name="Hasan A.R."/>
            <person name="Ness R.W."/>
            <person name="Keightley P.D."/>
        </authorList>
    </citation>
    <scope>NUCLEOTIDE SEQUENCE</scope>
    <source>
        <strain evidence="3">SAG 7.73</strain>
    </source>
</reference>
<dbReference type="Proteomes" id="UP000650467">
    <property type="component" value="Unassembled WGS sequence"/>
</dbReference>
<dbReference type="EMBL" id="JAEHOC010000017">
    <property type="protein sequence ID" value="KAG2434033.1"/>
    <property type="molecule type" value="Genomic_DNA"/>
</dbReference>
<feature type="compositionally biased region" description="Acidic residues" evidence="2">
    <location>
        <begin position="52"/>
        <end position="65"/>
    </location>
</feature>
<feature type="region of interest" description="Disordered" evidence="2">
    <location>
        <begin position="887"/>
        <end position="919"/>
    </location>
</feature>
<evidence type="ECO:0000256" key="1">
    <source>
        <dbReference type="SAM" id="Coils"/>
    </source>
</evidence>
<dbReference type="AlphaFoldDB" id="A0A835SVV6"/>
<proteinExistence type="predicted"/>
<feature type="region of interest" description="Disordered" evidence="2">
    <location>
        <begin position="808"/>
        <end position="842"/>
    </location>
</feature>
<organism evidence="3 4">
    <name type="scientific">Chlamydomonas incerta</name>
    <dbReference type="NCBI Taxonomy" id="51695"/>
    <lineage>
        <taxon>Eukaryota</taxon>
        <taxon>Viridiplantae</taxon>
        <taxon>Chlorophyta</taxon>
        <taxon>core chlorophytes</taxon>
        <taxon>Chlorophyceae</taxon>
        <taxon>CS clade</taxon>
        <taxon>Chlamydomonadales</taxon>
        <taxon>Chlamydomonadaceae</taxon>
        <taxon>Chlamydomonas</taxon>
    </lineage>
</organism>
<evidence type="ECO:0000313" key="4">
    <source>
        <dbReference type="Proteomes" id="UP000650467"/>
    </source>
</evidence>
<feature type="coiled-coil region" evidence="1">
    <location>
        <begin position="773"/>
        <end position="803"/>
    </location>
</feature>
<keyword evidence="1" id="KW-0175">Coiled coil</keyword>
<feature type="region of interest" description="Disordered" evidence="2">
    <location>
        <begin position="600"/>
        <end position="630"/>
    </location>
</feature>
<comment type="caution">
    <text evidence="3">The sequence shown here is derived from an EMBL/GenBank/DDBJ whole genome shotgun (WGS) entry which is preliminary data.</text>
</comment>
<dbReference type="PANTHER" id="PTHR15326">
    <property type="entry name" value="SPERMATOGENESIS-ASSOCIATED PROTEIN 2/TAMOZHENNIC"/>
    <property type="match status" value="1"/>
</dbReference>
<keyword evidence="4" id="KW-1185">Reference proteome</keyword>